<evidence type="ECO:0000256" key="9">
    <source>
        <dbReference type="ARBA" id="ARBA00023033"/>
    </source>
</evidence>
<proteinExistence type="inferred from homology"/>
<dbReference type="Pfam" id="PF00067">
    <property type="entry name" value="p450"/>
    <property type="match status" value="1"/>
</dbReference>
<evidence type="ECO:0000256" key="8">
    <source>
        <dbReference type="ARBA" id="ARBA00023002"/>
    </source>
</evidence>
<reference evidence="14" key="1">
    <citation type="journal article" date="2019" name="Database">
        <title>The radish genome database (RadishGD): an integrated information resource for radish genomics.</title>
        <authorList>
            <person name="Yu H.J."/>
            <person name="Baek S."/>
            <person name="Lee Y.J."/>
            <person name="Cho A."/>
            <person name="Mun J.H."/>
        </authorList>
    </citation>
    <scope>NUCLEOTIDE SEQUENCE [LARGE SCALE GENOMIC DNA]</scope>
    <source>
        <strain evidence="14">cv. WK10039</strain>
    </source>
</reference>
<evidence type="ECO:0000256" key="1">
    <source>
        <dbReference type="ARBA" id="ARBA00001971"/>
    </source>
</evidence>
<gene>
    <name evidence="15" type="primary">LOC108808561</name>
</gene>
<dbReference type="PRINTS" id="PR00463">
    <property type="entry name" value="EP450I"/>
</dbReference>
<evidence type="ECO:0000256" key="4">
    <source>
        <dbReference type="ARBA" id="ARBA00022617"/>
    </source>
</evidence>
<dbReference type="Proteomes" id="UP000504610">
    <property type="component" value="Chromosome 6"/>
</dbReference>
<evidence type="ECO:0000256" key="11">
    <source>
        <dbReference type="PIRSR" id="PIRSR602401-1"/>
    </source>
</evidence>
<dbReference type="InterPro" id="IPR017972">
    <property type="entry name" value="Cyt_P450_CS"/>
</dbReference>
<evidence type="ECO:0000256" key="10">
    <source>
        <dbReference type="ARBA" id="ARBA00023136"/>
    </source>
</evidence>
<feature type="binding site" description="axial binding residue" evidence="11">
    <location>
        <position position="474"/>
    </location>
    <ligand>
        <name>heme</name>
        <dbReference type="ChEBI" id="CHEBI:30413"/>
    </ligand>
    <ligandPart>
        <name>Fe</name>
        <dbReference type="ChEBI" id="CHEBI:18248"/>
    </ligandPart>
</feature>
<evidence type="ECO:0000256" key="3">
    <source>
        <dbReference type="ARBA" id="ARBA00010617"/>
    </source>
</evidence>
<evidence type="ECO:0000313" key="14">
    <source>
        <dbReference type="Proteomes" id="UP000504610"/>
    </source>
</evidence>
<feature type="transmembrane region" description="Helical" evidence="13">
    <location>
        <begin position="9"/>
        <end position="28"/>
    </location>
</feature>
<dbReference type="GO" id="GO:0020037">
    <property type="term" value="F:heme binding"/>
    <property type="evidence" value="ECO:0007669"/>
    <property type="project" value="InterPro"/>
</dbReference>
<keyword evidence="14" id="KW-1185">Reference proteome</keyword>
<dbReference type="OrthoDB" id="1470350at2759"/>
<dbReference type="CDD" id="cd20655">
    <property type="entry name" value="CYP93"/>
    <property type="match status" value="1"/>
</dbReference>
<dbReference type="GO" id="GO:0016020">
    <property type="term" value="C:membrane"/>
    <property type="evidence" value="ECO:0007669"/>
    <property type="project" value="UniProtKB-SubCell"/>
</dbReference>
<dbReference type="GO" id="GO:0016709">
    <property type="term" value="F:oxidoreductase activity, acting on paired donors, with incorporation or reduction of molecular oxygen, NAD(P)H as one donor, and incorporation of one atom of oxygen"/>
    <property type="evidence" value="ECO:0007669"/>
    <property type="project" value="TreeGrafter"/>
</dbReference>
<evidence type="ECO:0000256" key="12">
    <source>
        <dbReference type="RuleBase" id="RU000461"/>
    </source>
</evidence>
<evidence type="ECO:0000313" key="15">
    <source>
        <dbReference type="RefSeq" id="XP_056844040.1"/>
    </source>
</evidence>
<sequence>MISFCFQSCFIFALLFFFSTLFLFAFFFKKPKNDLPPSPPSLPIIGYLHLILAFFFGESFRQRIFNKEFYKNISLKDFLLLLSPMHTTFQKISSMYGPFLSLRIVNFPIVIVSSASIIHEIFKAQDINVSYRGDIAIDECIILGSFGVFRAPHGDYWRFMKKLMVTNLLGTQALDRSRGVREFELERFYKNLLDMAKKKQSVDIGEEALRLVTSTFGKMSVGSSFPKDNNDATKVSQLCVEFSALAHEFLFHKLLLQKLGISLLKKNIMDVSHRFEELLESIIVKYEEEKSEEHQGTECMDAFLAAYRGENAEYKITRKNIKAFLAELFCGAGAFTASTTHWAMAEIINNPNILKRIREEIYSVVGKERLVQETDLPKLPYLQAVINETLRLHPVGPVLPREFQQDCTVGGFYIAKGTTLVINAYAVMRDPDYWEDPNKFKPERFLASSGSLQEEERREHAMKFLPFGGGRRRCPGSNVASIIVGTAIGVMVQCFDWKIKSGNEVDMEEAPGLNFSLDLAHPLECIPLPRTLNPLATNMQIMDL</sequence>
<keyword evidence="7 13" id="KW-1133">Transmembrane helix</keyword>
<dbReference type="InterPro" id="IPR001128">
    <property type="entry name" value="Cyt_P450"/>
</dbReference>
<keyword evidence="9 12" id="KW-0503">Monooxygenase</keyword>
<keyword evidence="5 13" id="KW-0812">Transmembrane</keyword>
<dbReference type="PROSITE" id="PS00086">
    <property type="entry name" value="CYTOCHROME_P450"/>
    <property type="match status" value="1"/>
</dbReference>
<dbReference type="SUPFAM" id="SSF48264">
    <property type="entry name" value="Cytochrome P450"/>
    <property type="match status" value="1"/>
</dbReference>
<evidence type="ECO:0000256" key="13">
    <source>
        <dbReference type="SAM" id="Phobius"/>
    </source>
</evidence>
<dbReference type="InterPro" id="IPR002401">
    <property type="entry name" value="Cyt_P450_E_grp-I"/>
</dbReference>
<dbReference type="KEGG" id="rsz:108808561"/>
<keyword evidence="6 11" id="KW-0479">Metal-binding</keyword>
<comment type="cofactor">
    <cofactor evidence="1 11">
        <name>heme</name>
        <dbReference type="ChEBI" id="CHEBI:30413"/>
    </cofactor>
</comment>
<evidence type="ECO:0000256" key="6">
    <source>
        <dbReference type="ARBA" id="ARBA00022723"/>
    </source>
</evidence>
<dbReference type="Gene3D" id="1.10.630.10">
    <property type="entry name" value="Cytochrome P450"/>
    <property type="match status" value="1"/>
</dbReference>
<dbReference type="GeneID" id="108808561"/>
<comment type="similarity">
    <text evidence="3 12">Belongs to the cytochrome P450 family.</text>
</comment>
<evidence type="ECO:0000256" key="5">
    <source>
        <dbReference type="ARBA" id="ARBA00022692"/>
    </source>
</evidence>
<reference evidence="15" key="2">
    <citation type="submission" date="2025-08" db="UniProtKB">
        <authorList>
            <consortium name="RefSeq"/>
        </authorList>
    </citation>
    <scope>IDENTIFICATION</scope>
    <source>
        <tissue evidence="15">Leaf</tissue>
    </source>
</reference>
<keyword evidence="10 13" id="KW-0472">Membrane</keyword>
<organism evidence="14 15">
    <name type="scientific">Raphanus sativus</name>
    <name type="common">Radish</name>
    <name type="synonym">Raphanus raphanistrum var. sativus</name>
    <dbReference type="NCBI Taxonomy" id="3726"/>
    <lineage>
        <taxon>Eukaryota</taxon>
        <taxon>Viridiplantae</taxon>
        <taxon>Streptophyta</taxon>
        <taxon>Embryophyta</taxon>
        <taxon>Tracheophyta</taxon>
        <taxon>Spermatophyta</taxon>
        <taxon>Magnoliopsida</taxon>
        <taxon>eudicotyledons</taxon>
        <taxon>Gunneridae</taxon>
        <taxon>Pentapetalae</taxon>
        <taxon>rosids</taxon>
        <taxon>malvids</taxon>
        <taxon>Brassicales</taxon>
        <taxon>Brassicaceae</taxon>
        <taxon>Brassiceae</taxon>
        <taxon>Raphanus</taxon>
    </lineage>
</organism>
<dbReference type="PANTHER" id="PTHR24298">
    <property type="entry name" value="FLAVONOID 3'-MONOOXYGENASE-RELATED"/>
    <property type="match status" value="1"/>
</dbReference>
<comment type="subcellular location">
    <subcellularLocation>
        <location evidence="2">Membrane</location>
        <topology evidence="2">Single-pass membrane protein</topology>
    </subcellularLocation>
</comment>
<dbReference type="InterPro" id="IPR051103">
    <property type="entry name" value="Plant_metabolite_P450s"/>
</dbReference>
<evidence type="ECO:0000256" key="7">
    <source>
        <dbReference type="ARBA" id="ARBA00022989"/>
    </source>
</evidence>
<dbReference type="RefSeq" id="XP_056844040.1">
    <property type="nucleotide sequence ID" value="XM_056988060.1"/>
</dbReference>
<protein>
    <submittedName>
        <fullName evidence="15">Cytochrome P450 705A22-like</fullName>
    </submittedName>
</protein>
<dbReference type="InterPro" id="IPR036396">
    <property type="entry name" value="Cyt_P450_sf"/>
</dbReference>
<evidence type="ECO:0000256" key="2">
    <source>
        <dbReference type="ARBA" id="ARBA00004167"/>
    </source>
</evidence>
<keyword evidence="4 11" id="KW-0349">Heme</keyword>
<dbReference type="AlphaFoldDB" id="A0A9W3BXS5"/>
<dbReference type="GO" id="GO:0005506">
    <property type="term" value="F:iron ion binding"/>
    <property type="evidence" value="ECO:0007669"/>
    <property type="project" value="InterPro"/>
</dbReference>
<keyword evidence="8 12" id="KW-0560">Oxidoreductase</keyword>
<feature type="transmembrane region" description="Helical" evidence="13">
    <location>
        <begin position="40"/>
        <end position="57"/>
    </location>
</feature>
<accession>A0A9W3BXS5</accession>
<dbReference type="PRINTS" id="PR00385">
    <property type="entry name" value="P450"/>
</dbReference>
<feature type="transmembrane region" description="Helical" evidence="13">
    <location>
        <begin position="100"/>
        <end position="122"/>
    </location>
</feature>
<dbReference type="PANTHER" id="PTHR24298:SF477">
    <property type="entry name" value="CYTOCHROME P450"/>
    <property type="match status" value="1"/>
</dbReference>
<name>A0A9W3BXS5_RAPSA</name>
<keyword evidence="11 12" id="KW-0408">Iron</keyword>